<dbReference type="GO" id="GO:0031415">
    <property type="term" value="C:NatA complex"/>
    <property type="evidence" value="ECO:0007669"/>
    <property type="project" value="InterPro"/>
</dbReference>
<reference evidence="4" key="1">
    <citation type="journal article" date="2014" name="Front. Microbiol.">
        <title>High frequency of phylogenetically diverse reductive dehalogenase-homologous genes in deep subseafloor sedimentary metagenomes.</title>
        <authorList>
            <person name="Kawai M."/>
            <person name="Futagami T."/>
            <person name="Toyoda A."/>
            <person name="Takaki Y."/>
            <person name="Nishi S."/>
            <person name="Hori S."/>
            <person name="Arai W."/>
            <person name="Tsubouchi T."/>
            <person name="Morono Y."/>
            <person name="Uchiyama I."/>
            <person name="Ito T."/>
            <person name="Fujiyama A."/>
            <person name="Inagaki F."/>
            <person name="Takami H."/>
        </authorList>
    </citation>
    <scope>NUCLEOTIDE SEQUENCE</scope>
    <source>
        <strain evidence="4">Expedition CK06-06</strain>
    </source>
</reference>
<dbReference type="Gene3D" id="3.40.630.30">
    <property type="match status" value="1"/>
</dbReference>
<dbReference type="SUPFAM" id="SSF55729">
    <property type="entry name" value="Acyl-CoA N-acyltransferases (Nat)"/>
    <property type="match status" value="1"/>
</dbReference>
<evidence type="ECO:0000313" key="4">
    <source>
        <dbReference type="EMBL" id="GAG28852.1"/>
    </source>
</evidence>
<name>X0X070_9ZZZZ</name>
<protein>
    <recommendedName>
        <fullName evidence="3">N-acetyltransferase domain-containing protein</fullName>
    </recommendedName>
</protein>
<evidence type="ECO:0000256" key="1">
    <source>
        <dbReference type="ARBA" id="ARBA00022679"/>
    </source>
</evidence>
<dbReference type="PANTHER" id="PTHR23091">
    <property type="entry name" value="N-TERMINAL ACETYLTRANSFERASE"/>
    <property type="match status" value="1"/>
</dbReference>
<dbReference type="InterPro" id="IPR016181">
    <property type="entry name" value="Acyl_CoA_acyltransferase"/>
</dbReference>
<organism evidence="4">
    <name type="scientific">marine sediment metagenome</name>
    <dbReference type="NCBI Taxonomy" id="412755"/>
    <lineage>
        <taxon>unclassified sequences</taxon>
        <taxon>metagenomes</taxon>
        <taxon>ecological metagenomes</taxon>
    </lineage>
</organism>
<evidence type="ECO:0000259" key="3">
    <source>
        <dbReference type="PROSITE" id="PS51186"/>
    </source>
</evidence>
<dbReference type="InterPro" id="IPR045047">
    <property type="entry name" value="Ard1-like"/>
</dbReference>
<accession>X0X070</accession>
<gene>
    <name evidence="4" type="ORF">S01H1_73314</name>
</gene>
<proteinExistence type="predicted"/>
<dbReference type="PANTHER" id="PTHR23091:SF4">
    <property type="entry name" value="N-TERMINAL AMINO-ACID N(ALPHA)-ACETYLTRANSFERASE NATA"/>
    <property type="match status" value="1"/>
</dbReference>
<dbReference type="AlphaFoldDB" id="X0X070"/>
<dbReference type="GO" id="GO:0004596">
    <property type="term" value="F:protein-N-terminal amino-acid acetyltransferase activity"/>
    <property type="evidence" value="ECO:0007669"/>
    <property type="project" value="InterPro"/>
</dbReference>
<dbReference type="InterPro" id="IPR000182">
    <property type="entry name" value="GNAT_dom"/>
</dbReference>
<dbReference type="PROSITE" id="PS51186">
    <property type="entry name" value="GNAT"/>
    <property type="match status" value="1"/>
</dbReference>
<dbReference type="Pfam" id="PF00583">
    <property type="entry name" value="Acetyltransf_1"/>
    <property type="match status" value="1"/>
</dbReference>
<keyword evidence="2" id="KW-0012">Acyltransferase</keyword>
<evidence type="ECO:0000256" key="2">
    <source>
        <dbReference type="ARBA" id="ARBA00023315"/>
    </source>
</evidence>
<feature type="domain" description="N-acetyltransferase" evidence="3">
    <location>
        <begin position="1"/>
        <end position="134"/>
    </location>
</feature>
<dbReference type="EMBL" id="BARS01048980">
    <property type="protein sequence ID" value="GAG28852.1"/>
    <property type="molecule type" value="Genomic_DNA"/>
</dbReference>
<dbReference type="CDD" id="cd04301">
    <property type="entry name" value="NAT_SF"/>
    <property type="match status" value="1"/>
</dbReference>
<sequence length="141" mass="16086">LPENYSTSFFLNLFKRFQETFIVAELNNEIVGYIMCRIETGIPSFKLLGITRKGHVISIAVLPKHHRKGIAQRLVQAATKAMVNYNAKECYLEVRESNVPAISLYQKLRFQSAKTIRNYYADGESALVMAIHLPNSHNLNK</sequence>
<keyword evidence="1" id="KW-0808">Transferase</keyword>
<comment type="caution">
    <text evidence="4">The sequence shown here is derived from an EMBL/GenBank/DDBJ whole genome shotgun (WGS) entry which is preliminary data.</text>
</comment>
<feature type="non-terminal residue" evidence="4">
    <location>
        <position position="1"/>
    </location>
</feature>